<dbReference type="Proteomes" id="UP001500460">
    <property type="component" value="Unassembled WGS sequence"/>
</dbReference>
<proteinExistence type="predicted"/>
<dbReference type="EMBL" id="BAAATK010000011">
    <property type="protein sequence ID" value="GAA2432874.1"/>
    <property type="molecule type" value="Genomic_DNA"/>
</dbReference>
<protein>
    <submittedName>
        <fullName evidence="1">Uncharacterized protein</fullName>
    </submittedName>
</protein>
<comment type="caution">
    <text evidence="1">The sequence shown here is derived from an EMBL/GenBank/DDBJ whole genome shotgun (WGS) entry which is preliminary data.</text>
</comment>
<evidence type="ECO:0000313" key="1">
    <source>
        <dbReference type="EMBL" id="GAA2432874.1"/>
    </source>
</evidence>
<keyword evidence="2" id="KW-1185">Reference proteome</keyword>
<accession>A0ABP5WTJ1</accession>
<sequence>MISGTRLDGSGLDHAPDIVVKASVADRCRQLVLTHGELSAQPREACGAEVSETTISTVTGRAVDGMHEGRNRPLDAVHPVPFADCVQGRPRVPPTIS</sequence>
<reference evidence="2" key="1">
    <citation type="journal article" date="2019" name="Int. J. Syst. Evol. Microbiol.">
        <title>The Global Catalogue of Microorganisms (GCM) 10K type strain sequencing project: providing services to taxonomists for standard genome sequencing and annotation.</title>
        <authorList>
            <consortium name="The Broad Institute Genomics Platform"/>
            <consortium name="The Broad Institute Genome Sequencing Center for Infectious Disease"/>
            <person name="Wu L."/>
            <person name="Ma J."/>
        </authorList>
    </citation>
    <scope>NUCLEOTIDE SEQUENCE [LARGE SCALE GENOMIC DNA]</scope>
    <source>
        <strain evidence="2">JCM 6922</strain>
    </source>
</reference>
<gene>
    <name evidence="1" type="ORF">GCM10010421_22260</name>
</gene>
<organism evidence="1 2">
    <name type="scientific">Streptomyces glaucus</name>
    <dbReference type="NCBI Taxonomy" id="284029"/>
    <lineage>
        <taxon>Bacteria</taxon>
        <taxon>Bacillati</taxon>
        <taxon>Actinomycetota</taxon>
        <taxon>Actinomycetes</taxon>
        <taxon>Kitasatosporales</taxon>
        <taxon>Streptomycetaceae</taxon>
        <taxon>Streptomyces</taxon>
    </lineage>
</organism>
<evidence type="ECO:0000313" key="2">
    <source>
        <dbReference type="Proteomes" id="UP001500460"/>
    </source>
</evidence>
<name>A0ABP5WTJ1_9ACTN</name>
<dbReference type="RefSeq" id="WP_344602184.1">
    <property type="nucleotide sequence ID" value="NZ_BAAATK010000011.1"/>
</dbReference>